<evidence type="ECO:0000259" key="7">
    <source>
        <dbReference type="PROSITE" id="PS51755"/>
    </source>
</evidence>
<evidence type="ECO:0000313" key="9">
    <source>
        <dbReference type="Proteomes" id="UP000476411"/>
    </source>
</evidence>
<dbReference type="Gene3D" id="6.10.250.690">
    <property type="match status" value="1"/>
</dbReference>
<dbReference type="InterPro" id="IPR001867">
    <property type="entry name" value="OmpR/PhoB-type_DNA-bd"/>
</dbReference>
<dbReference type="InterPro" id="IPR016032">
    <property type="entry name" value="Sig_transdc_resp-reg_C-effctor"/>
</dbReference>
<dbReference type="Gene3D" id="1.10.10.10">
    <property type="entry name" value="Winged helix-like DNA-binding domain superfamily/Winged helix DNA-binding domain"/>
    <property type="match status" value="1"/>
</dbReference>
<dbReference type="InterPro" id="IPR036388">
    <property type="entry name" value="WH-like_DNA-bd_sf"/>
</dbReference>
<dbReference type="InterPro" id="IPR011006">
    <property type="entry name" value="CheY-like_superfamily"/>
</dbReference>
<dbReference type="PANTHER" id="PTHR48111:SF40">
    <property type="entry name" value="PHOSPHATE REGULON TRANSCRIPTIONAL REGULATORY PROTEIN PHOB"/>
    <property type="match status" value="1"/>
</dbReference>
<dbReference type="SUPFAM" id="SSF46894">
    <property type="entry name" value="C-terminal effector domain of the bipartite response regulators"/>
    <property type="match status" value="1"/>
</dbReference>
<proteinExistence type="predicted"/>
<evidence type="ECO:0000256" key="4">
    <source>
        <dbReference type="PROSITE-ProRule" id="PRU00169"/>
    </source>
</evidence>
<dbReference type="GO" id="GO:0032993">
    <property type="term" value="C:protein-DNA complex"/>
    <property type="evidence" value="ECO:0007669"/>
    <property type="project" value="TreeGrafter"/>
</dbReference>
<name>A0A6B9ZP24_9BACT</name>
<feature type="domain" description="OmpR/PhoB-type" evidence="7">
    <location>
        <begin position="133"/>
        <end position="230"/>
    </location>
</feature>
<evidence type="ECO:0000259" key="6">
    <source>
        <dbReference type="PROSITE" id="PS50110"/>
    </source>
</evidence>
<dbReference type="AlphaFoldDB" id="A0A6B9ZP24"/>
<evidence type="ECO:0000256" key="3">
    <source>
        <dbReference type="ARBA" id="ARBA00023125"/>
    </source>
</evidence>
<dbReference type="SUPFAM" id="SSF52172">
    <property type="entry name" value="CheY-like"/>
    <property type="match status" value="1"/>
</dbReference>
<dbReference type="CDD" id="cd17574">
    <property type="entry name" value="REC_OmpR"/>
    <property type="match status" value="1"/>
</dbReference>
<evidence type="ECO:0000256" key="2">
    <source>
        <dbReference type="ARBA" id="ARBA00023012"/>
    </source>
</evidence>
<dbReference type="SMART" id="SM00448">
    <property type="entry name" value="REC"/>
    <property type="match status" value="1"/>
</dbReference>
<dbReference type="GO" id="GO:0000976">
    <property type="term" value="F:transcription cis-regulatory region binding"/>
    <property type="evidence" value="ECO:0007669"/>
    <property type="project" value="TreeGrafter"/>
</dbReference>
<dbReference type="GO" id="GO:0006355">
    <property type="term" value="P:regulation of DNA-templated transcription"/>
    <property type="evidence" value="ECO:0007669"/>
    <property type="project" value="InterPro"/>
</dbReference>
<gene>
    <name evidence="8" type="ORF">GWR21_28530</name>
</gene>
<reference evidence="8 9" key="1">
    <citation type="submission" date="2020-01" db="EMBL/GenBank/DDBJ databases">
        <title>Complete genome sequence of Chitinophaga sp. H33E-04 isolated from quinoa roots.</title>
        <authorList>
            <person name="Weon H.-Y."/>
            <person name="Lee S.A."/>
        </authorList>
    </citation>
    <scope>NUCLEOTIDE SEQUENCE [LARGE SCALE GENOMIC DNA]</scope>
    <source>
        <strain evidence="8 9">H33E-04</strain>
    </source>
</reference>
<keyword evidence="2" id="KW-0902">Two-component regulatory system</keyword>
<dbReference type="EMBL" id="CP048113">
    <property type="protein sequence ID" value="QHS63391.1"/>
    <property type="molecule type" value="Genomic_DNA"/>
</dbReference>
<dbReference type="PROSITE" id="PS51755">
    <property type="entry name" value="OMPR_PHOB"/>
    <property type="match status" value="1"/>
</dbReference>
<dbReference type="Pfam" id="PF00072">
    <property type="entry name" value="Response_reg"/>
    <property type="match status" value="1"/>
</dbReference>
<evidence type="ECO:0000313" key="8">
    <source>
        <dbReference type="EMBL" id="QHS63391.1"/>
    </source>
</evidence>
<dbReference type="GO" id="GO:0005829">
    <property type="term" value="C:cytosol"/>
    <property type="evidence" value="ECO:0007669"/>
    <property type="project" value="TreeGrafter"/>
</dbReference>
<organism evidence="8 9">
    <name type="scientific">Chitinophaga agri</name>
    <dbReference type="NCBI Taxonomy" id="2703787"/>
    <lineage>
        <taxon>Bacteria</taxon>
        <taxon>Pseudomonadati</taxon>
        <taxon>Bacteroidota</taxon>
        <taxon>Chitinophagia</taxon>
        <taxon>Chitinophagales</taxon>
        <taxon>Chitinophagaceae</taxon>
        <taxon>Chitinophaga</taxon>
    </lineage>
</organism>
<evidence type="ECO:0000256" key="1">
    <source>
        <dbReference type="ARBA" id="ARBA00022553"/>
    </source>
</evidence>
<dbReference type="KEGG" id="chih:GWR21_28530"/>
<dbReference type="SMART" id="SM00862">
    <property type="entry name" value="Trans_reg_C"/>
    <property type="match status" value="1"/>
</dbReference>
<keyword evidence="3 5" id="KW-0238">DNA-binding</keyword>
<sequence length="230" mass="26261">MSNKVLYVEDEPFLSRIVSDGLKASGYEVNLITDGKKALPAFESFRPDICVLDIMLPSKDGYTIAEEIRMIDDTVPIIFLSAKSLTEDVVKGFKTGGNDYLRKPFSMDELLVRIEALLQRFAGKREAMAEQKETRFTFGTCTLDTVQQVLTTSKGLHTLSFKESALLEMLIRRKNDILERQEALLRIWNDDSYYNTRSMDVFMTHIRKLLKDEPGIQILSIRSVGYKLVC</sequence>
<dbReference type="PANTHER" id="PTHR48111">
    <property type="entry name" value="REGULATOR OF RPOS"/>
    <property type="match status" value="1"/>
</dbReference>
<dbReference type="RefSeq" id="WP_162335107.1">
    <property type="nucleotide sequence ID" value="NZ_CP048113.1"/>
</dbReference>
<dbReference type="Gene3D" id="3.40.50.2300">
    <property type="match status" value="1"/>
</dbReference>
<feature type="domain" description="Response regulatory" evidence="6">
    <location>
        <begin position="4"/>
        <end position="118"/>
    </location>
</feature>
<protein>
    <submittedName>
        <fullName evidence="8">Response regulator transcription factor</fullName>
    </submittedName>
</protein>
<dbReference type="PROSITE" id="PS50110">
    <property type="entry name" value="RESPONSE_REGULATORY"/>
    <property type="match status" value="1"/>
</dbReference>
<dbReference type="Pfam" id="PF00486">
    <property type="entry name" value="Trans_reg_C"/>
    <property type="match status" value="1"/>
</dbReference>
<dbReference type="InterPro" id="IPR001789">
    <property type="entry name" value="Sig_transdc_resp-reg_receiver"/>
</dbReference>
<accession>A0A6B9ZP24</accession>
<feature type="modified residue" description="4-aspartylphosphate" evidence="4">
    <location>
        <position position="53"/>
    </location>
</feature>
<feature type="DNA-binding region" description="OmpR/PhoB-type" evidence="5">
    <location>
        <begin position="133"/>
        <end position="230"/>
    </location>
</feature>
<evidence type="ECO:0000256" key="5">
    <source>
        <dbReference type="PROSITE-ProRule" id="PRU01091"/>
    </source>
</evidence>
<keyword evidence="9" id="KW-1185">Reference proteome</keyword>
<dbReference type="CDD" id="cd00383">
    <property type="entry name" value="trans_reg_C"/>
    <property type="match status" value="1"/>
</dbReference>
<dbReference type="Proteomes" id="UP000476411">
    <property type="component" value="Chromosome"/>
</dbReference>
<dbReference type="GO" id="GO:0000156">
    <property type="term" value="F:phosphorelay response regulator activity"/>
    <property type="evidence" value="ECO:0007669"/>
    <property type="project" value="TreeGrafter"/>
</dbReference>
<keyword evidence="1 4" id="KW-0597">Phosphoprotein</keyword>
<dbReference type="InterPro" id="IPR039420">
    <property type="entry name" value="WalR-like"/>
</dbReference>